<evidence type="ECO:0000313" key="6">
    <source>
        <dbReference type="EMBL" id="GII43328.1"/>
    </source>
</evidence>
<dbReference type="EMBL" id="BOOP01000056">
    <property type="protein sequence ID" value="GII43328.1"/>
    <property type="molecule type" value="Genomic_DNA"/>
</dbReference>
<dbReference type="InterPro" id="IPR051814">
    <property type="entry name" value="NAD(P)H-dep_FMN_reductase"/>
</dbReference>
<sequence length="208" mass="21232">MSIVTLVGNPREGSRTLAIAVRAAEAVAGRLRPPSGHPDAGGPSAGSRPGSGGFEAYGGAADVVDLAALAPHLLAREPGPGVESALKLVLDAEILVVASPTYKGTYTGLLKVFLDRLPHQALAGKAALPLLVMGDPKHSLAVEVHLRPLLVELGASVPTPGLVVLDSVVPRDFGPDSGATAVPELDELLDRWAGQVVPGLPSRQEVPA</sequence>
<proteinExistence type="predicted"/>
<accession>A0A8J3UDP2</accession>
<evidence type="ECO:0000256" key="3">
    <source>
        <dbReference type="ARBA" id="ARBA00023002"/>
    </source>
</evidence>
<dbReference type="InterPro" id="IPR029039">
    <property type="entry name" value="Flavoprotein-like_sf"/>
</dbReference>
<organism evidence="6 7">
    <name type="scientific">Planotetraspora phitsanulokensis</name>
    <dbReference type="NCBI Taxonomy" id="575192"/>
    <lineage>
        <taxon>Bacteria</taxon>
        <taxon>Bacillati</taxon>
        <taxon>Actinomycetota</taxon>
        <taxon>Actinomycetes</taxon>
        <taxon>Streptosporangiales</taxon>
        <taxon>Streptosporangiaceae</taxon>
        <taxon>Planotetraspora</taxon>
    </lineage>
</organism>
<dbReference type="SUPFAM" id="SSF52218">
    <property type="entry name" value="Flavoproteins"/>
    <property type="match status" value="1"/>
</dbReference>
<evidence type="ECO:0000256" key="4">
    <source>
        <dbReference type="SAM" id="MobiDB-lite"/>
    </source>
</evidence>
<keyword evidence="3" id="KW-0560">Oxidoreductase</keyword>
<dbReference type="Proteomes" id="UP000622547">
    <property type="component" value="Unassembled WGS sequence"/>
</dbReference>
<gene>
    <name evidence="6" type="ORF">Pph01_83310</name>
</gene>
<evidence type="ECO:0000256" key="1">
    <source>
        <dbReference type="ARBA" id="ARBA00022630"/>
    </source>
</evidence>
<dbReference type="Gene3D" id="3.40.50.360">
    <property type="match status" value="1"/>
</dbReference>
<dbReference type="RefSeq" id="WP_204078701.1">
    <property type="nucleotide sequence ID" value="NZ_BAABHI010000041.1"/>
</dbReference>
<dbReference type="GO" id="GO:0016491">
    <property type="term" value="F:oxidoreductase activity"/>
    <property type="evidence" value="ECO:0007669"/>
    <property type="project" value="UniProtKB-KW"/>
</dbReference>
<dbReference type="PANTHER" id="PTHR43408">
    <property type="entry name" value="FMN REDUCTASE (NADPH)"/>
    <property type="match status" value="1"/>
</dbReference>
<feature type="region of interest" description="Disordered" evidence="4">
    <location>
        <begin position="30"/>
        <end position="51"/>
    </location>
</feature>
<comment type="caution">
    <text evidence="6">The sequence shown here is derived from an EMBL/GenBank/DDBJ whole genome shotgun (WGS) entry which is preliminary data.</text>
</comment>
<reference evidence="6 7" key="1">
    <citation type="submission" date="2021-01" db="EMBL/GenBank/DDBJ databases">
        <title>Whole genome shotgun sequence of Planotetraspora phitsanulokensis NBRC 104273.</title>
        <authorList>
            <person name="Komaki H."/>
            <person name="Tamura T."/>
        </authorList>
    </citation>
    <scope>NUCLEOTIDE SEQUENCE [LARGE SCALE GENOMIC DNA]</scope>
    <source>
        <strain evidence="6 7">NBRC 104273</strain>
    </source>
</reference>
<name>A0A8J3UDP2_9ACTN</name>
<evidence type="ECO:0000259" key="5">
    <source>
        <dbReference type="Pfam" id="PF03358"/>
    </source>
</evidence>
<dbReference type="PANTHER" id="PTHR43408:SF2">
    <property type="entry name" value="FMN REDUCTASE (NADPH)"/>
    <property type="match status" value="1"/>
</dbReference>
<keyword evidence="7" id="KW-1185">Reference proteome</keyword>
<dbReference type="Pfam" id="PF03358">
    <property type="entry name" value="FMN_red"/>
    <property type="match status" value="1"/>
</dbReference>
<keyword evidence="1" id="KW-0285">Flavoprotein</keyword>
<evidence type="ECO:0000256" key="2">
    <source>
        <dbReference type="ARBA" id="ARBA00022643"/>
    </source>
</evidence>
<protein>
    <submittedName>
        <fullName evidence="6">FMN reductase</fullName>
    </submittedName>
</protein>
<dbReference type="InterPro" id="IPR005025">
    <property type="entry name" value="FMN_Rdtase-like_dom"/>
</dbReference>
<dbReference type="AlphaFoldDB" id="A0A8J3UDP2"/>
<keyword evidence="2" id="KW-0288">FMN</keyword>
<feature type="domain" description="NADPH-dependent FMN reductase-like" evidence="5">
    <location>
        <begin position="1"/>
        <end position="166"/>
    </location>
</feature>
<evidence type="ECO:0000313" key="7">
    <source>
        <dbReference type="Proteomes" id="UP000622547"/>
    </source>
</evidence>